<dbReference type="InterPro" id="IPR036388">
    <property type="entry name" value="WH-like_DNA-bd_sf"/>
</dbReference>
<dbReference type="InterPro" id="IPR001867">
    <property type="entry name" value="OmpR/PhoB-type_DNA-bd"/>
</dbReference>
<dbReference type="InterPro" id="IPR002182">
    <property type="entry name" value="NB-ARC"/>
</dbReference>
<dbReference type="EMBL" id="JBHSIS010000017">
    <property type="protein sequence ID" value="MFC4856947.1"/>
    <property type="molecule type" value="Genomic_DNA"/>
</dbReference>
<dbReference type="SMART" id="SM00862">
    <property type="entry name" value="Trans_reg_C"/>
    <property type="match status" value="1"/>
</dbReference>
<accession>A0ABV9S6Y4</accession>
<dbReference type="PROSITE" id="PS51755">
    <property type="entry name" value="OMPR_PHOB"/>
    <property type="match status" value="1"/>
</dbReference>
<dbReference type="Proteomes" id="UP001595859">
    <property type="component" value="Unassembled WGS sequence"/>
</dbReference>
<dbReference type="InterPro" id="IPR027417">
    <property type="entry name" value="P-loop_NTPase"/>
</dbReference>
<dbReference type="Pfam" id="PF03704">
    <property type="entry name" value="BTAD"/>
    <property type="match status" value="1"/>
</dbReference>
<keyword evidence="2" id="KW-0805">Transcription regulation</keyword>
<dbReference type="InterPro" id="IPR011990">
    <property type="entry name" value="TPR-like_helical_dom_sf"/>
</dbReference>
<evidence type="ECO:0000256" key="3">
    <source>
        <dbReference type="ARBA" id="ARBA00023125"/>
    </source>
</evidence>
<dbReference type="SUPFAM" id="SSF48452">
    <property type="entry name" value="TPR-like"/>
    <property type="match status" value="3"/>
</dbReference>
<protein>
    <submittedName>
        <fullName evidence="8">BTAD domain-containing putative transcriptional regulator</fullName>
    </submittedName>
</protein>
<reference evidence="9" key="1">
    <citation type="journal article" date="2019" name="Int. J. Syst. Evol. Microbiol.">
        <title>The Global Catalogue of Microorganisms (GCM) 10K type strain sequencing project: providing services to taxonomists for standard genome sequencing and annotation.</title>
        <authorList>
            <consortium name="The Broad Institute Genomics Platform"/>
            <consortium name="The Broad Institute Genome Sequencing Center for Infectious Disease"/>
            <person name="Wu L."/>
            <person name="Ma J."/>
        </authorList>
    </citation>
    <scope>NUCLEOTIDE SEQUENCE [LARGE SCALE GENOMIC DNA]</scope>
    <source>
        <strain evidence="9">ZS-22-S1</strain>
    </source>
</reference>
<dbReference type="SMART" id="SM00028">
    <property type="entry name" value="TPR"/>
    <property type="match status" value="3"/>
</dbReference>
<comment type="similarity">
    <text evidence="1">Belongs to the AfsR/DnrI/RedD regulatory family.</text>
</comment>
<evidence type="ECO:0000256" key="1">
    <source>
        <dbReference type="ARBA" id="ARBA00005820"/>
    </source>
</evidence>
<feature type="domain" description="OmpR/PhoB-type" evidence="7">
    <location>
        <begin position="1"/>
        <end position="93"/>
    </location>
</feature>
<keyword evidence="4" id="KW-0804">Transcription</keyword>
<evidence type="ECO:0000256" key="5">
    <source>
        <dbReference type="PROSITE-ProRule" id="PRU01091"/>
    </source>
</evidence>
<evidence type="ECO:0000313" key="8">
    <source>
        <dbReference type="EMBL" id="MFC4856947.1"/>
    </source>
</evidence>
<keyword evidence="9" id="KW-1185">Reference proteome</keyword>
<evidence type="ECO:0000256" key="4">
    <source>
        <dbReference type="ARBA" id="ARBA00023163"/>
    </source>
</evidence>
<dbReference type="SUPFAM" id="SSF52540">
    <property type="entry name" value="P-loop containing nucleoside triphosphate hydrolases"/>
    <property type="match status" value="1"/>
</dbReference>
<dbReference type="SMART" id="SM01043">
    <property type="entry name" value="BTAD"/>
    <property type="match status" value="1"/>
</dbReference>
<feature type="region of interest" description="Disordered" evidence="6">
    <location>
        <begin position="242"/>
        <end position="261"/>
    </location>
</feature>
<dbReference type="InterPro" id="IPR005158">
    <property type="entry name" value="BTAD"/>
</dbReference>
<keyword evidence="3 5" id="KW-0238">DNA-binding</keyword>
<dbReference type="Pfam" id="PF13424">
    <property type="entry name" value="TPR_12"/>
    <property type="match status" value="1"/>
</dbReference>
<dbReference type="Gene3D" id="1.25.40.10">
    <property type="entry name" value="Tetratricopeptide repeat domain"/>
    <property type="match status" value="3"/>
</dbReference>
<organism evidence="8 9">
    <name type="scientific">Actinophytocola glycyrrhizae</name>
    <dbReference type="NCBI Taxonomy" id="2044873"/>
    <lineage>
        <taxon>Bacteria</taxon>
        <taxon>Bacillati</taxon>
        <taxon>Actinomycetota</taxon>
        <taxon>Actinomycetes</taxon>
        <taxon>Pseudonocardiales</taxon>
        <taxon>Pseudonocardiaceae</taxon>
    </lineage>
</organism>
<gene>
    <name evidence="8" type="ORF">ACFPCV_25920</name>
</gene>
<comment type="caution">
    <text evidence="8">The sequence shown here is derived from an EMBL/GenBank/DDBJ whole genome shotgun (WGS) entry which is preliminary data.</text>
</comment>
<dbReference type="InterPro" id="IPR019734">
    <property type="entry name" value="TPR_rpt"/>
</dbReference>
<sequence length="1004" mass="108591">MEFRILGPIEISQNGRTASIGGPKPTTLLALLAIRAGQGVLFDEIVDSIWGTNPPKQTRAAVHTYVSSLRRSIAVLHDEDVLLRSGGGYLLAVDPERVDVFRFERDTARGRAALAEGGPDDAATHFSDALALWRGVVLGGAQGWWAEAERARLNELRCTAIEDRADAHLATGRGAGVVTDLRTAVAEHPFRERLRGQLITALHQAGRRADAFAEYRQACVVLRDELGLEPGPALRAAFEQVARSGPEPPRVPESRQNGSRACPRQLPFQLADFTGRAEETALLTSTLLGTGGAGRLCAVFGKPGAGKSSLAVHVAHQVLEQFPDGQLHASLRGVQAAPADPGDVLATFLRALGMELSAIPAELEERAQLYRTLLADRRVLVVLDDAADERQVRPLLPGGGECAVLVTSRERLGALDSATQLGLALLDDIEAMRLLERVAGADRVGAEREQATEIIRLCGHLPLALRIAGARLAARSHWKLGRLVERLRAQRGILSELAVGDLEVRGSVALSYNGLGDRERAALRRLGLLDVAGGGGWLLAPLLDCSVDEGEELIERLADVQLLDVTADDGPLRFRVHDLIRAFAKERGEAEEPADEVRAALTRVAESLLALVDAAGRSVAPSDVPYLAPGIVAELLIDSDSWFEGEQAGLVRVVERVSDLGLTGVATRLASALCASRFSVRNLFSQWWRTHSAALAAAKDAGDRVGEARLLAGLGWLRYEQDRFDESVAYYEQAITAYASIEDRLNQARTRLALSTVLREQGLLLRAHEVLNLATADLSEPRDVARAAHELARVLTELGEFPAALTACTHAASAYREIGDSTGESMVLRSTGIVHRAAGRMESAERFSVHAVKMLQATDERLLLAYAKQSLAKVRIRQHLGDAVRDDLLACVAVCNDMQDGFGQALMLRTLGELDLVAGRLVEARHFLDHALQWWAALSLPVWRARTLRDLSMVLAGLGEHDTADATWAEAQDLFRHHGTREAREPSKALDAVAMPAAEVRTTP</sequence>
<feature type="DNA-binding region" description="OmpR/PhoB-type" evidence="5">
    <location>
        <begin position="1"/>
        <end position="93"/>
    </location>
</feature>
<dbReference type="Gene3D" id="1.10.10.10">
    <property type="entry name" value="Winged helix-like DNA-binding domain superfamily/Winged helix DNA-binding domain"/>
    <property type="match status" value="1"/>
</dbReference>
<dbReference type="Gene3D" id="3.40.50.300">
    <property type="entry name" value="P-loop containing nucleotide triphosphate hydrolases"/>
    <property type="match status" value="1"/>
</dbReference>
<dbReference type="InterPro" id="IPR051677">
    <property type="entry name" value="AfsR-DnrI-RedD_regulator"/>
</dbReference>
<dbReference type="Pfam" id="PF00931">
    <property type="entry name" value="NB-ARC"/>
    <property type="match status" value="1"/>
</dbReference>
<proteinExistence type="inferred from homology"/>
<evidence type="ECO:0000259" key="7">
    <source>
        <dbReference type="PROSITE" id="PS51755"/>
    </source>
</evidence>
<dbReference type="CDD" id="cd15831">
    <property type="entry name" value="BTAD"/>
    <property type="match status" value="1"/>
</dbReference>
<dbReference type="PANTHER" id="PTHR35807">
    <property type="entry name" value="TRANSCRIPTIONAL REGULATOR REDD-RELATED"/>
    <property type="match status" value="1"/>
</dbReference>
<evidence type="ECO:0000256" key="6">
    <source>
        <dbReference type="SAM" id="MobiDB-lite"/>
    </source>
</evidence>
<dbReference type="PANTHER" id="PTHR35807:SF1">
    <property type="entry name" value="TRANSCRIPTIONAL REGULATOR REDD"/>
    <property type="match status" value="1"/>
</dbReference>
<dbReference type="Pfam" id="PF00486">
    <property type="entry name" value="Trans_reg_C"/>
    <property type="match status" value="1"/>
</dbReference>
<dbReference type="PRINTS" id="PR00364">
    <property type="entry name" value="DISEASERSIST"/>
</dbReference>
<dbReference type="RefSeq" id="WP_378058939.1">
    <property type="nucleotide sequence ID" value="NZ_JBHSIS010000017.1"/>
</dbReference>
<dbReference type="SUPFAM" id="SSF46894">
    <property type="entry name" value="C-terminal effector domain of the bipartite response regulators"/>
    <property type="match status" value="1"/>
</dbReference>
<evidence type="ECO:0000256" key="2">
    <source>
        <dbReference type="ARBA" id="ARBA00023015"/>
    </source>
</evidence>
<dbReference type="InterPro" id="IPR016032">
    <property type="entry name" value="Sig_transdc_resp-reg_C-effctor"/>
</dbReference>
<name>A0ABV9S6Y4_9PSEU</name>
<evidence type="ECO:0000313" key="9">
    <source>
        <dbReference type="Proteomes" id="UP001595859"/>
    </source>
</evidence>